<accession>A0A2I2GDQ0</accession>
<evidence type="ECO:0000313" key="2">
    <source>
        <dbReference type="EMBL" id="PLB51029.1"/>
    </source>
</evidence>
<comment type="caution">
    <text evidence="2">The sequence shown here is derived from an EMBL/GenBank/DDBJ whole genome shotgun (WGS) entry which is preliminary data.</text>
</comment>
<proteinExistence type="predicted"/>
<evidence type="ECO:0000256" key="1">
    <source>
        <dbReference type="SAM" id="MobiDB-lite"/>
    </source>
</evidence>
<dbReference type="EMBL" id="MSFO01000003">
    <property type="protein sequence ID" value="PLB51029.1"/>
    <property type="molecule type" value="Genomic_DNA"/>
</dbReference>
<dbReference type="RefSeq" id="XP_024706331.1">
    <property type="nucleotide sequence ID" value="XM_024853163.1"/>
</dbReference>
<organism evidence="2 3">
    <name type="scientific">Aspergillus steynii IBT 23096</name>
    <dbReference type="NCBI Taxonomy" id="1392250"/>
    <lineage>
        <taxon>Eukaryota</taxon>
        <taxon>Fungi</taxon>
        <taxon>Dikarya</taxon>
        <taxon>Ascomycota</taxon>
        <taxon>Pezizomycotina</taxon>
        <taxon>Eurotiomycetes</taxon>
        <taxon>Eurotiomycetidae</taxon>
        <taxon>Eurotiales</taxon>
        <taxon>Aspergillaceae</taxon>
        <taxon>Aspergillus</taxon>
        <taxon>Aspergillus subgen. Circumdati</taxon>
    </lineage>
</organism>
<dbReference type="Proteomes" id="UP000234275">
    <property type="component" value="Unassembled WGS sequence"/>
</dbReference>
<evidence type="ECO:0000313" key="3">
    <source>
        <dbReference type="Proteomes" id="UP000234275"/>
    </source>
</evidence>
<name>A0A2I2GDQ0_9EURO</name>
<gene>
    <name evidence="2" type="ORF">P170DRAFT_474575</name>
</gene>
<protein>
    <submittedName>
        <fullName evidence="2">Uncharacterized protein</fullName>
    </submittedName>
</protein>
<dbReference type="VEuPathDB" id="FungiDB:P170DRAFT_474575"/>
<feature type="region of interest" description="Disordered" evidence="1">
    <location>
        <begin position="165"/>
        <end position="184"/>
    </location>
</feature>
<keyword evidence="3" id="KW-1185">Reference proteome</keyword>
<dbReference type="AlphaFoldDB" id="A0A2I2GDQ0"/>
<dbReference type="GeneID" id="36560861"/>
<feature type="compositionally biased region" description="Polar residues" evidence="1">
    <location>
        <begin position="168"/>
        <end position="184"/>
    </location>
</feature>
<sequence>MAVPPLPAVDGTISTLSTLESIICRRGGATRMGQALASREITCIPARFGVTVDEQTQCDGAQRVSLSPPRIRYSVAEALAEYPAVNLSFRRCFIGPRQHPLPAHNQVTALYVLSGSESRLRRPAYWTEREPFRRLQTGSSSVLQEDWQNGPFNFQPLQTLVLGPSEGLETSTPPLTNPERNAQKVTPQRKILPLTPLTGIIIMGTWPEE</sequence>
<reference evidence="2 3" key="1">
    <citation type="submission" date="2016-12" db="EMBL/GenBank/DDBJ databases">
        <title>The genomes of Aspergillus section Nigri reveals drivers in fungal speciation.</title>
        <authorList>
            <consortium name="DOE Joint Genome Institute"/>
            <person name="Vesth T.C."/>
            <person name="Nybo J."/>
            <person name="Theobald S."/>
            <person name="Brandl J."/>
            <person name="Frisvad J.C."/>
            <person name="Nielsen K.F."/>
            <person name="Lyhne E.K."/>
            <person name="Kogle M.E."/>
            <person name="Kuo A."/>
            <person name="Riley R."/>
            <person name="Clum A."/>
            <person name="Nolan M."/>
            <person name="Lipzen A."/>
            <person name="Salamov A."/>
            <person name="Henrissat B."/>
            <person name="Wiebenga A."/>
            <person name="De Vries R.P."/>
            <person name="Grigoriev I.V."/>
            <person name="Mortensen U.H."/>
            <person name="Andersen M.R."/>
            <person name="Baker S.E."/>
        </authorList>
    </citation>
    <scope>NUCLEOTIDE SEQUENCE [LARGE SCALE GENOMIC DNA]</scope>
    <source>
        <strain evidence="2 3">IBT 23096</strain>
    </source>
</reference>